<proteinExistence type="predicted"/>
<feature type="transmembrane region" description="Helical" evidence="1">
    <location>
        <begin position="62"/>
        <end position="79"/>
    </location>
</feature>
<keyword evidence="1" id="KW-0472">Membrane</keyword>
<keyword evidence="4" id="KW-1185">Reference proteome</keyword>
<evidence type="ECO:0000313" key="4">
    <source>
        <dbReference type="Proteomes" id="UP000305709"/>
    </source>
</evidence>
<evidence type="ECO:0000259" key="2">
    <source>
        <dbReference type="Pfam" id="PF03779"/>
    </source>
</evidence>
<name>A0A5C4N929_9RHOB</name>
<organism evidence="3 4">
    <name type="scientific">Rubellimicrobium roseum</name>
    <dbReference type="NCBI Taxonomy" id="687525"/>
    <lineage>
        <taxon>Bacteria</taxon>
        <taxon>Pseudomonadati</taxon>
        <taxon>Pseudomonadota</taxon>
        <taxon>Alphaproteobacteria</taxon>
        <taxon>Rhodobacterales</taxon>
        <taxon>Roseobacteraceae</taxon>
        <taxon>Rubellimicrobium</taxon>
    </lineage>
</organism>
<dbReference type="RefSeq" id="WP_139082960.1">
    <property type="nucleotide sequence ID" value="NZ_VDFV01000036.1"/>
</dbReference>
<feature type="transmembrane region" description="Helical" evidence="1">
    <location>
        <begin position="40"/>
        <end position="55"/>
    </location>
</feature>
<sequence length="134" mass="13565">MKKLLLDPRMPGALALGAAVPLLLSPPVLGFADTAATSAFVLAALIAVIGARTFARPAAWEGWIIAAVGLMTFAMPWIMGFGAVAMAVLAHKAVGVVLLAAGALALWEGRRTDKDANAGIGPTPYEGKGSADVG</sequence>
<feature type="transmembrane region" description="Helical" evidence="1">
    <location>
        <begin position="85"/>
        <end position="107"/>
    </location>
</feature>
<dbReference type="InterPro" id="IPR005530">
    <property type="entry name" value="SPW"/>
</dbReference>
<comment type="caution">
    <text evidence="3">The sequence shown here is derived from an EMBL/GenBank/DDBJ whole genome shotgun (WGS) entry which is preliminary data.</text>
</comment>
<accession>A0A5C4N929</accession>
<keyword evidence="1" id="KW-0812">Transmembrane</keyword>
<reference evidence="3 4" key="1">
    <citation type="submission" date="2019-06" db="EMBL/GenBank/DDBJ databases">
        <authorList>
            <person name="Jiang L."/>
        </authorList>
    </citation>
    <scope>NUCLEOTIDE SEQUENCE [LARGE SCALE GENOMIC DNA]</scope>
    <source>
        <strain evidence="3 4">YIM 48858</strain>
    </source>
</reference>
<keyword evidence="1" id="KW-1133">Transmembrane helix</keyword>
<gene>
    <name evidence="3" type="ORF">FHG71_17350</name>
</gene>
<dbReference type="AlphaFoldDB" id="A0A5C4N929"/>
<evidence type="ECO:0000256" key="1">
    <source>
        <dbReference type="SAM" id="Phobius"/>
    </source>
</evidence>
<dbReference type="OrthoDB" id="166183at2"/>
<feature type="domain" description="SPW repeat-containing integral membrane" evidence="2">
    <location>
        <begin position="12"/>
        <end position="103"/>
    </location>
</feature>
<dbReference type="EMBL" id="VDFV01000036">
    <property type="protein sequence ID" value="TNC65811.1"/>
    <property type="molecule type" value="Genomic_DNA"/>
</dbReference>
<protein>
    <recommendedName>
        <fullName evidence="2">SPW repeat-containing integral membrane domain-containing protein</fullName>
    </recommendedName>
</protein>
<evidence type="ECO:0000313" key="3">
    <source>
        <dbReference type="EMBL" id="TNC65811.1"/>
    </source>
</evidence>
<dbReference type="Proteomes" id="UP000305709">
    <property type="component" value="Unassembled WGS sequence"/>
</dbReference>
<dbReference type="Pfam" id="PF03779">
    <property type="entry name" value="SPW"/>
    <property type="match status" value="1"/>
</dbReference>